<dbReference type="EMBL" id="KN837256">
    <property type="protein sequence ID" value="KIJ30697.1"/>
    <property type="molecule type" value="Genomic_DNA"/>
</dbReference>
<evidence type="ECO:0000313" key="3">
    <source>
        <dbReference type="Proteomes" id="UP000054279"/>
    </source>
</evidence>
<accession>A0A0C9UP58</accession>
<dbReference type="AlphaFoldDB" id="A0A0C9UP58"/>
<dbReference type="Proteomes" id="UP000054279">
    <property type="component" value="Unassembled WGS sequence"/>
</dbReference>
<name>A0A0C9UP58_SPHS4</name>
<gene>
    <name evidence="2" type="ORF">M422DRAFT_267743</name>
</gene>
<organism evidence="2 3">
    <name type="scientific">Sphaerobolus stellatus (strain SS14)</name>
    <dbReference type="NCBI Taxonomy" id="990650"/>
    <lineage>
        <taxon>Eukaryota</taxon>
        <taxon>Fungi</taxon>
        <taxon>Dikarya</taxon>
        <taxon>Basidiomycota</taxon>
        <taxon>Agaricomycotina</taxon>
        <taxon>Agaricomycetes</taxon>
        <taxon>Phallomycetidae</taxon>
        <taxon>Geastrales</taxon>
        <taxon>Sphaerobolaceae</taxon>
        <taxon>Sphaerobolus</taxon>
    </lineage>
</organism>
<feature type="region of interest" description="Disordered" evidence="1">
    <location>
        <begin position="1"/>
        <end position="27"/>
    </location>
</feature>
<reference evidence="2 3" key="1">
    <citation type="submission" date="2014-06" db="EMBL/GenBank/DDBJ databases">
        <title>Evolutionary Origins and Diversification of the Mycorrhizal Mutualists.</title>
        <authorList>
            <consortium name="DOE Joint Genome Institute"/>
            <consortium name="Mycorrhizal Genomics Consortium"/>
            <person name="Kohler A."/>
            <person name="Kuo A."/>
            <person name="Nagy L.G."/>
            <person name="Floudas D."/>
            <person name="Copeland A."/>
            <person name="Barry K.W."/>
            <person name="Cichocki N."/>
            <person name="Veneault-Fourrey C."/>
            <person name="LaButti K."/>
            <person name="Lindquist E.A."/>
            <person name="Lipzen A."/>
            <person name="Lundell T."/>
            <person name="Morin E."/>
            <person name="Murat C."/>
            <person name="Riley R."/>
            <person name="Ohm R."/>
            <person name="Sun H."/>
            <person name="Tunlid A."/>
            <person name="Henrissat B."/>
            <person name="Grigoriev I.V."/>
            <person name="Hibbett D.S."/>
            <person name="Martin F."/>
        </authorList>
    </citation>
    <scope>NUCLEOTIDE SEQUENCE [LARGE SCALE GENOMIC DNA]</scope>
    <source>
        <strain evidence="2 3">SS14</strain>
    </source>
</reference>
<keyword evidence="3" id="KW-1185">Reference proteome</keyword>
<sequence length="152" mass="16036">MAIRNGVATDEGLEQRQRSDPSLPIQAKPRRFWVDLGGSSASSTVDKVRGDKGVLGVEDDAGAGGGCDDDDARDSISAVLARTCSHELLGELPCKTSAILPSTASLRVHTEVGRAPHLQPTPVLELTVAADVTWVPWLHPSQKVRAGRHGGV</sequence>
<protein>
    <submittedName>
        <fullName evidence="2">Uncharacterized protein</fullName>
    </submittedName>
</protein>
<proteinExistence type="predicted"/>
<evidence type="ECO:0000256" key="1">
    <source>
        <dbReference type="SAM" id="MobiDB-lite"/>
    </source>
</evidence>
<evidence type="ECO:0000313" key="2">
    <source>
        <dbReference type="EMBL" id="KIJ30697.1"/>
    </source>
</evidence>
<dbReference type="HOGENOM" id="CLU_1723495_0_0_1"/>